<dbReference type="InterPro" id="IPR017850">
    <property type="entry name" value="Alkaline_phosphatase_core_sf"/>
</dbReference>
<feature type="binding site" evidence="2">
    <location>
        <position position="408"/>
    </location>
    <ligand>
        <name>Zn(2+)</name>
        <dbReference type="ChEBI" id="CHEBI:29105"/>
        <label>2</label>
    </ligand>
</feature>
<evidence type="ECO:0000313" key="4">
    <source>
        <dbReference type="EMBL" id="TLD82468.1"/>
    </source>
</evidence>
<dbReference type="CDD" id="cd16012">
    <property type="entry name" value="ALP"/>
    <property type="match status" value="1"/>
</dbReference>
<feature type="binding site" evidence="2">
    <location>
        <position position="412"/>
    </location>
    <ligand>
        <name>Zn(2+)</name>
        <dbReference type="ChEBI" id="CHEBI:29105"/>
        <label>2</label>
    </ligand>
</feature>
<dbReference type="SUPFAM" id="SSF53649">
    <property type="entry name" value="Alkaline phosphatase-like"/>
    <property type="match status" value="1"/>
</dbReference>
<dbReference type="RefSeq" id="WP_081955909.1">
    <property type="nucleotide sequence ID" value="NZ_FZNG01000024.1"/>
</dbReference>
<dbReference type="PRINTS" id="PR00113">
    <property type="entry name" value="ALKPHPHTASE"/>
</dbReference>
<feature type="binding site" evidence="2">
    <location>
        <position position="266"/>
    </location>
    <ligand>
        <name>Mg(2+)</name>
        <dbReference type="ChEBI" id="CHEBI:18420"/>
    </ligand>
</feature>
<dbReference type="GO" id="GO:0004035">
    <property type="term" value="F:alkaline phosphatase activity"/>
    <property type="evidence" value="ECO:0007669"/>
    <property type="project" value="TreeGrafter"/>
</dbReference>
<dbReference type="Gene3D" id="3.40.720.10">
    <property type="entry name" value="Alkaline Phosphatase, subunit A"/>
    <property type="match status" value="1"/>
</dbReference>
<dbReference type="Pfam" id="PF00245">
    <property type="entry name" value="Alk_phosphatase"/>
    <property type="match status" value="1"/>
</dbReference>
<dbReference type="PANTHER" id="PTHR11596">
    <property type="entry name" value="ALKALINE PHOSPHATASE"/>
    <property type="match status" value="1"/>
</dbReference>
<dbReference type="GO" id="GO:0046872">
    <property type="term" value="F:metal ion binding"/>
    <property type="evidence" value="ECO:0007669"/>
    <property type="project" value="UniProtKB-KW"/>
</dbReference>
<dbReference type="InterPro" id="IPR001952">
    <property type="entry name" value="Alkaline_phosphatase"/>
</dbReference>
<dbReference type="Proteomes" id="UP000029878">
    <property type="component" value="Unassembled WGS sequence"/>
</dbReference>
<feature type="binding site" evidence="2">
    <location>
        <position position="450"/>
    </location>
    <ligand>
        <name>Zn(2+)</name>
        <dbReference type="ChEBI" id="CHEBI:29105"/>
        <label>2</label>
    </ligand>
</feature>
<gene>
    <name evidence="4" type="ORF">LS81_008010</name>
</gene>
<reference evidence="4 5" key="1">
    <citation type="journal article" date="2014" name="Genome Announc.">
        <title>Draft genome sequences of eight enterohepatic helicobacter species isolated from both laboratory and wild rodents.</title>
        <authorList>
            <person name="Sheh A."/>
            <person name="Shen Z."/>
            <person name="Fox J.G."/>
        </authorList>
    </citation>
    <scope>NUCLEOTIDE SEQUENCE [LARGE SCALE GENOMIC DNA]</scope>
    <source>
        <strain evidence="4 5">ATCC 700114</strain>
    </source>
</reference>
<comment type="caution">
    <text evidence="4">The sequence shown here is derived from an EMBL/GenBank/DDBJ whole genome shotgun (WGS) entry which is preliminary data.</text>
</comment>
<keyword evidence="2" id="KW-0460">Magnesium</keyword>
<name>A0A4U8S8Y9_9HELI</name>
<evidence type="ECO:0000313" key="5">
    <source>
        <dbReference type="Proteomes" id="UP000029878"/>
    </source>
</evidence>
<feature type="binding site" evidence="2">
    <location>
        <position position="156"/>
    </location>
    <ligand>
        <name>Mg(2+)</name>
        <dbReference type="ChEBI" id="CHEBI:18420"/>
    </ligand>
</feature>
<dbReference type="SMART" id="SM00098">
    <property type="entry name" value="alkPPc"/>
    <property type="match status" value="1"/>
</dbReference>
<dbReference type="PANTHER" id="PTHR11596:SF72">
    <property type="entry name" value="ALKALINE PHOSPHATASE"/>
    <property type="match status" value="1"/>
</dbReference>
<feature type="binding site" evidence="2">
    <location>
        <position position="264"/>
    </location>
    <ligand>
        <name>Mg(2+)</name>
        <dbReference type="ChEBI" id="CHEBI:18420"/>
    </ligand>
</feature>
<dbReference type="AlphaFoldDB" id="A0A4U8S8Y9"/>
<organism evidence="4 5">
    <name type="scientific">Helicobacter trogontum</name>
    <dbReference type="NCBI Taxonomy" id="50960"/>
    <lineage>
        <taxon>Bacteria</taxon>
        <taxon>Pseudomonadati</taxon>
        <taxon>Campylobacterota</taxon>
        <taxon>Epsilonproteobacteria</taxon>
        <taxon>Campylobacterales</taxon>
        <taxon>Helicobacteraceae</taxon>
        <taxon>Helicobacter</taxon>
    </lineage>
</organism>
<feature type="binding site" evidence="2">
    <location>
        <position position="557"/>
    </location>
    <ligand>
        <name>Zn(2+)</name>
        <dbReference type="ChEBI" id="CHEBI:29105"/>
        <label>2</label>
    </ligand>
</feature>
<sequence length="596" mass="66912">MRFYYKIPNMLHICLVYILVIFAHIKYVYATPSQTTHITQHKDITILPINNAKFLAGQRFDFLIEIKDPTLNPANARSTIQATINDRDIISYFNKKPKIWRDGDILSYRIDSISFNDTGFIKVKVKTPNSLRIATYEVVDNKANRKAKNVILLIGDGMSLQAKQMARILSKGISEGKYNDVLEMEKLDRMALITTSGYDSLTTDSANSASAYATGHKSVVNAMGVYADSTISPFDDPKIENITEILKRKTDKSIGLVTTANITDATPAAFVVHTRRRSEQNMIAQSYLDLNIDVLLGGGLQHFIPKETKGSKRKDSLELIKFYRDAGYEISKTKQELLTQAKSAKKLLGLYHNDNLNVYLDRAVLKNPKVLGEFQNQPSLLDMTNAALEVLSKNKSGFFLMIEGASIDKQLHKMDWQRATYDTIEFDRAVKIARDFATKHGDTLVIVVADHAHGASITGTYHELDGKSGREAVRTYAHSVFPTFVDNDNDGFPDDPNPDITLAVQYANHPDYKADYHFKQEPMSPTIKHHGKNIANPNMKGEEYRGNIPTEEDQEVHAADDVVLMSEGVGSEYFKGVMDNTEVFFAIMRAFGIDGR</sequence>
<evidence type="ECO:0000256" key="2">
    <source>
        <dbReference type="PIRSR" id="PIRSR601952-2"/>
    </source>
</evidence>
<comment type="cofactor">
    <cofactor evidence="2">
        <name>Mg(2+)</name>
        <dbReference type="ChEBI" id="CHEBI:18420"/>
    </cofactor>
    <text evidence="2">Binds 1 Mg(2+) ion.</text>
</comment>
<comment type="similarity">
    <text evidence="3">Belongs to the alkaline phosphatase family.</text>
</comment>
<dbReference type="EMBL" id="JRPL02000021">
    <property type="protein sequence ID" value="TLD82468.1"/>
    <property type="molecule type" value="Genomic_DNA"/>
</dbReference>
<keyword evidence="2" id="KW-0862">Zinc</keyword>
<comment type="cofactor">
    <cofactor evidence="2">
        <name>Zn(2+)</name>
        <dbReference type="ChEBI" id="CHEBI:29105"/>
    </cofactor>
    <text evidence="2">Binds 2 Zn(2+) ions.</text>
</comment>
<accession>A0A4U8S8Y9</accession>
<protein>
    <submittedName>
        <fullName evidence="4">Alkaline phosphatase</fullName>
    </submittedName>
</protein>
<feature type="binding site" evidence="2">
    <location>
        <position position="156"/>
    </location>
    <ligand>
        <name>Zn(2+)</name>
        <dbReference type="ChEBI" id="CHEBI:29105"/>
        <label>2</label>
    </ligand>
</feature>
<feature type="binding site" evidence="2">
    <location>
        <position position="403"/>
    </location>
    <ligand>
        <name>Mg(2+)</name>
        <dbReference type="ChEBI" id="CHEBI:18420"/>
    </ligand>
</feature>
<dbReference type="OrthoDB" id="9794455at2"/>
<keyword evidence="2" id="KW-0479">Metal-binding</keyword>
<feature type="active site" description="Phosphoserine intermediate" evidence="1">
    <location>
        <position position="205"/>
    </location>
</feature>
<feature type="binding site" evidence="2">
    <location>
        <position position="451"/>
    </location>
    <ligand>
        <name>Zn(2+)</name>
        <dbReference type="ChEBI" id="CHEBI:29105"/>
        <label>2</label>
    </ligand>
</feature>
<proteinExistence type="inferred from homology"/>
<evidence type="ECO:0000256" key="3">
    <source>
        <dbReference type="RuleBase" id="RU003946"/>
    </source>
</evidence>
<evidence type="ECO:0000256" key="1">
    <source>
        <dbReference type="PIRSR" id="PIRSR601952-1"/>
    </source>
</evidence>